<gene>
    <name evidence="5" type="ORF">SBX64_15865</name>
</gene>
<dbReference type="Pfam" id="PF00196">
    <property type="entry name" value="GerE"/>
    <property type="match status" value="1"/>
</dbReference>
<evidence type="ECO:0000256" key="3">
    <source>
        <dbReference type="ARBA" id="ARBA00023163"/>
    </source>
</evidence>
<dbReference type="InterPro" id="IPR016032">
    <property type="entry name" value="Sig_transdc_resp-reg_C-effctor"/>
</dbReference>
<feature type="domain" description="HTH luxR-type" evidence="4">
    <location>
        <begin position="68"/>
        <end position="133"/>
    </location>
</feature>
<dbReference type="PANTHER" id="PTHR44688:SF16">
    <property type="entry name" value="DNA-BINDING TRANSCRIPTIONAL ACTIVATOR DEVR_DOSR"/>
    <property type="match status" value="1"/>
</dbReference>
<proteinExistence type="predicted"/>
<reference evidence="5 6" key="1">
    <citation type="submission" date="2023-11" db="EMBL/GenBank/DDBJ databases">
        <title>Plant-associative lifestyle of Vibrio porteresiae and its evolutionary dynamics.</title>
        <authorList>
            <person name="Rameshkumar N."/>
            <person name="Kirti K."/>
        </authorList>
    </citation>
    <scope>NUCLEOTIDE SEQUENCE [LARGE SCALE GENOMIC DNA]</scope>
    <source>
        <strain evidence="5 6">MSSRF7</strain>
    </source>
</reference>
<dbReference type="RefSeq" id="WP_318585369.1">
    <property type="nucleotide sequence ID" value="NZ_JAWRCP010000002.1"/>
</dbReference>
<evidence type="ECO:0000313" key="6">
    <source>
        <dbReference type="Proteomes" id="UP001279860"/>
    </source>
</evidence>
<dbReference type="Gene3D" id="1.10.10.10">
    <property type="entry name" value="Winged helix-like DNA-binding domain superfamily/Winged helix DNA-binding domain"/>
    <property type="match status" value="1"/>
</dbReference>
<keyword evidence="6" id="KW-1185">Reference proteome</keyword>
<dbReference type="PANTHER" id="PTHR44688">
    <property type="entry name" value="DNA-BINDING TRANSCRIPTIONAL ACTIVATOR DEVR_DOSR"/>
    <property type="match status" value="1"/>
</dbReference>
<dbReference type="InterPro" id="IPR036388">
    <property type="entry name" value="WH-like_DNA-bd_sf"/>
</dbReference>
<keyword evidence="3" id="KW-0804">Transcription</keyword>
<protein>
    <submittedName>
        <fullName evidence="5">Helix-turn-helix transcriptional regulator</fullName>
    </submittedName>
</protein>
<dbReference type="InterPro" id="IPR000792">
    <property type="entry name" value="Tscrpt_reg_LuxR_C"/>
</dbReference>
<name>A0ABU4IXD8_9VIBR</name>
<dbReference type="EMBL" id="JAWRCP010000002">
    <property type="protein sequence ID" value="MDW6094015.1"/>
    <property type="molecule type" value="Genomic_DNA"/>
</dbReference>
<evidence type="ECO:0000259" key="4">
    <source>
        <dbReference type="PROSITE" id="PS50043"/>
    </source>
</evidence>
<sequence>MNVIEIDNEKLIISSAPVTHGVKTVIVTYTGSDSWGISIVIPESELSSLINNKDSLREFLSFARQKIATNEKEILSQREIDIIRLLERRKTNKQLAQELFISVNTVKCHLYKIYRKIGVRNRTELIAYTSGNLDSI</sequence>
<evidence type="ECO:0000256" key="1">
    <source>
        <dbReference type="ARBA" id="ARBA00023015"/>
    </source>
</evidence>
<keyword evidence="1" id="KW-0805">Transcription regulation</keyword>
<dbReference type="PROSITE" id="PS50043">
    <property type="entry name" value="HTH_LUXR_2"/>
    <property type="match status" value="1"/>
</dbReference>
<accession>A0ABU4IXD8</accession>
<keyword evidence="2" id="KW-0238">DNA-binding</keyword>
<dbReference type="PRINTS" id="PR00038">
    <property type="entry name" value="HTHLUXR"/>
</dbReference>
<evidence type="ECO:0000256" key="2">
    <source>
        <dbReference type="ARBA" id="ARBA00023125"/>
    </source>
</evidence>
<dbReference type="CDD" id="cd06170">
    <property type="entry name" value="LuxR_C_like"/>
    <property type="match status" value="1"/>
</dbReference>
<organism evidence="5 6">
    <name type="scientific">Vibrio rhizosphaerae</name>
    <dbReference type="NCBI Taxonomy" id="398736"/>
    <lineage>
        <taxon>Bacteria</taxon>
        <taxon>Pseudomonadati</taxon>
        <taxon>Pseudomonadota</taxon>
        <taxon>Gammaproteobacteria</taxon>
        <taxon>Vibrionales</taxon>
        <taxon>Vibrionaceae</taxon>
        <taxon>Vibrio</taxon>
    </lineage>
</organism>
<dbReference type="SMART" id="SM00421">
    <property type="entry name" value="HTH_LUXR"/>
    <property type="match status" value="1"/>
</dbReference>
<dbReference type="Proteomes" id="UP001279860">
    <property type="component" value="Unassembled WGS sequence"/>
</dbReference>
<comment type="caution">
    <text evidence="5">The sequence shown here is derived from an EMBL/GenBank/DDBJ whole genome shotgun (WGS) entry which is preliminary data.</text>
</comment>
<evidence type="ECO:0000313" key="5">
    <source>
        <dbReference type="EMBL" id="MDW6094015.1"/>
    </source>
</evidence>
<dbReference type="SUPFAM" id="SSF46894">
    <property type="entry name" value="C-terminal effector domain of the bipartite response regulators"/>
    <property type="match status" value="1"/>
</dbReference>